<dbReference type="RefSeq" id="WP_307264924.1">
    <property type="nucleotide sequence ID" value="NZ_JAUSVL010000001.1"/>
</dbReference>
<dbReference type="PANTHER" id="PTHR10067">
    <property type="entry name" value="PHOSPHATIDYLSERINE DECARBOXYLASE"/>
    <property type="match status" value="1"/>
</dbReference>
<dbReference type="EC" id="4.1.1.65" evidence="5"/>
<dbReference type="GO" id="GO:0008654">
    <property type="term" value="P:phospholipid biosynthetic process"/>
    <property type="evidence" value="ECO:0007669"/>
    <property type="project" value="InterPro"/>
</dbReference>
<sequence length="312" mass="35033">MSSDAASDQAPPEHCQYYDRRHGRVATETILGDRLLRLAYCSPARHLLSWPLFGNVLLSRLMGYYADRPASRLRIPQTIVDLNIDMDDFVIPDEGFRCFNDFFCRKLHPGAREFCPDPTRLCSPADCRLTVWPELNDDCCIPVKGATFTVSELLGHEGADVAGQFRGGALCICRLCPADYHRYHYPDDGRERRRWRIKGRYHSVHPLALRSQLRVFSENVRTVSLLDLEHFGLTAFIEVGAFGVASIVQTHTQEAFARGDEKGLFAFGGSTIIMIFRPGSIRFDDDLVARSTTGMECLVRVGEAIGCTPTTP</sequence>
<dbReference type="EMBL" id="JAUSVL010000001">
    <property type="protein sequence ID" value="MDQ0291718.1"/>
    <property type="molecule type" value="Genomic_DNA"/>
</dbReference>
<evidence type="ECO:0000256" key="4">
    <source>
        <dbReference type="ARBA" id="ARBA00023317"/>
    </source>
</evidence>
<dbReference type="AlphaFoldDB" id="A0AAE4AR16"/>
<comment type="caution">
    <text evidence="5">The sequence shown here is derived from an EMBL/GenBank/DDBJ whole genome shotgun (WGS) entry which is preliminary data.</text>
</comment>
<dbReference type="Proteomes" id="UP001238163">
    <property type="component" value="Unassembled WGS sequence"/>
</dbReference>
<evidence type="ECO:0000256" key="2">
    <source>
        <dbReference type="ARBA" id="ARBA00023145"/>
    </source>
</evidence>
<keyword evidence="1" id="KW-0210">Decarboxylase</keyword>
<protein>
    <submittedName>
        <fullName evidence="5">Phosphatidylserine decarboxylase</fullName>
        <ecNumber evidence="5">4.1.1.65</ecNumber>
    </submittedName>
</protein>
<name>A0AAE4AR16_9BACT</name>
<dbReference type="InterPro" id="IPR003817">
    <property type="entry name" value="PS_Dcarbxylase"/>
</dbReference>
<keyword evidence="6" id="KW-1185">Reference proteome</keyword>
<accession>A0AAE4AR16</accession>
<evidence type="ECO:0000256" key="3">
    <source>
        <dbReference type="ARBA" id="ARBA00023239"/>
    </source>
</evidence>
<keyword evidence="2" id="KW-0865">Zymogen</keyword>
<evidence type="ECO:0000313" key="6">
    <source>
        <dbReference type="Proteomes" id="UP001238163"/>
    </source>
</evidence>
<keyword evidence="3 5" id="KW-0456">Lyase</keyword>
<keyword evidence="4" id="KW-0670">Pyruvate</keyword>
<evidence type="ECO:0000313" key="5">
    <source>
        <dbReference type="EMBL" id="MDQ0291718.1"/>
    </source>
</evidence>
<proteinExistence type="predicted"/>
<dbReference type="GO" id="GO:0004609">
    <property type="term" value="F:phosphatidylserine decarboxylase activity"/>
    <property type="evidence" value="ECO:0007669"/>
    <property type="project" value="UniProtKB-EC"/>
</dbReference>
<evidence type="ECO:0000256" key="1">
    <source>
        <dbReference type="ARBA" id="ARBA00022793"/>
    </source>
</evidence>
<dbReference type="PANTHER" id="PTHR10067:SF17">
    <property type="entry name" value="PHOSPHATIDYLSERINE DECARBOXYLASE PROENZYME 2"/>
    <property type="match status" value="1"/>
</dbReference>
<dbReference type="Pfam" id="PF02666">
    <property type="entry name" value="PS_Dcarbxylase"/>
    <property type="match status" value="1"/>
</dbReference>
<reference evidence="5" key="1">
    <citation type="submission" date="2023-07" db="EMBL/GenBank/DDBJ databases">
        <title>Genomic Encyclopedia of Type Strains, Phase IV (KMG-IV): sequencing the most valuable type-strain genomes for metagenomic binning, comparative biology and taxonomic classification.</title>
        <authorList>
            <person name="Goeker M."/>
        </authorList>
    </citation>
    <scope>NUCLEOTIDE SEQUENCE</scope>
    <source>
        <strain evidence="5">DSM 24202</strain>
    </source>
</reference>
<gene>
    <name evidence="5" type="ORF">J3R75_003825</name>
</gene>
<organism evidence="5 6">
    <name type="scientific">Oligosphaera ethanolica</name>
    <dbReference type="NCBI Taxonomy" id="760260"/>
    <lineage>
        <taxon>Bacteria</taxon>
        <taxon>Pseudomonadati</taxon>
        <taxon>Lentisphaerota</taxon>
        <taxon>Oligosphaeria</taxon>
        <taxon>Oligosphaerales</taxon>
        <taxon>Oligosphaeraceae</taxon>
        <taxon>Oligosphaera</taxon>
    </lineage>
</organism>